<evidence type="ECO:0000256" key="5">
    <source>
        <dbReference type="ARBA" id="ARBA00022475"/>
    </source>
</evidence>
<evidence type="ECO:0000256" key="12">
    <source>
        <dbReference type="ARBA" id="ARBA00023049"/>
    </source>
</evidence>
<comment type="similarity">
    <text evidence="3">Belongs to the peptidase M1 family.</text>
</comment>
<comment type="caution">
    <text evidence="17">The sequence shown here is derived from an EMBL/GenBank/DDBJ whole genome shotgun (WGS) entry which is preliminary data.</text>
</comment>
<proteinExistence type="inferred from homology"/>
<protein>
    <recommendedName>
        <fullName evidence="16">ERAP1-like C-terminal domain-containing protein</fullName>
    </recommendedName>
</protein>
<evidence type="ECO:0000256" key="3">
    <source>
        <dbReference type="ARBA" id="ARBA00010136"/>
    </source>
</evidence>
<dbReference type="EMBL" id="JAZDUA010000059">
    <property type="protein sequence ID" value="KAK7870402.1"/>
    <property type="molecule type" value="Genomic_DNA"/>
</dbReference>
<evidence type="ECO:0000256" key="7">
    <source>
        <dbReference type="ARBA" id="ARBA00022692"/>
    </source>
</evidence>
<keyword evidence="18" id="KW-1185">Reference proteome</keyword>
<evidence type="ECO:0000256" key="1">
    <source>
        <dbReference type="ARBA" id="ARBA00001947"/>
    </source>
</evidence>
<dbReference type="Gene3D" id="1.10.390.10">
    <property type="entry name" value="Neutral Protease Domain 2"/>
    <property type="match status" value="1"/>
</dbReference>
<dbReference type="GO" id="GO:0005886">
    <property type="term" value="C:plasma membrane"/>
    <property type="evidence" value="ECO:0007669"/>
    <property type="project" value="UniProtKB-SubCell"/>
</dbReference>
<evidence type="ECO:0000256" key="14">
    <source>
        <dbReference type="ARBA" id="ARBA00023157"/>
    </source>
</evidence>
<feature type="domain" description="ERAP1-like C-terminal" evidence="16">
    <location>
        <begin position="139"/>
        <end position="430"/>
    </location>
</feature>
<keyword evidence="10" id="KW-0862">Zinc</keyword>
<dbReference type="PANTHER" id="PTHR11533:SF276">
    <property type="entry name" value="GLUTAMYL AMINOPEPTIDASE"/>
    <property type="match status" value="1"/>
</dbReference>
<dbReference type="GO" id="GO:0005615">
    <property type="term" value="C:extracellular space"/>
    <property type="evidence" value="ECO:0007669"/>
    <property type="project" value="TreeGrafter"/>
</dbReference>
<dbReference type="GO" id="GO:0042277">
    <property type="term" value="F:peptide binding"/>
    <property type="evidence" value="ECO:0007669"/>
    <property type="project" value="TreeGrafter"/>
</dbReference>
<dbReference type="InterPro" id="IPR027268">
    <property type="entry name" value="Peptidase_M4/M1_CTD_sf"/>
</dbReference>
<evidence type="ECO:0000256" key="2">
    <source>
        <dbReference type="ARBA" id="ARBA00004401"/>
    </source>
</evidence>
<comment type="cofactor">
    <cofactor evidence="1">
        <name>Zn(2+)</name>
        <dbReference type="ChEBI" id="CHEBI:29105"/>
    </cofactor>
</comment>
<dbReference type="Gene3D" id="1.25.50.20">
    <property type="match status" value="1"/>
</dbReference>
<evidence type="ECO:0000256" key="11">
    <source>
        <dbReference type="ARBA" id="ARBA00022989"/>
    </source>
</evidence>
<dbReference type="Pfam" id="PF11838">
    <property type="entry name" value="ERAP1_C"/>
    <property type="match status" value="1"/>
</dbReference>
<dbReference type="GO" id="GO:0008270">
    <property type="term" value="F:zinc ion binding"/>
    <property type="evidence" value="ECO:0007669"/>
    <property type="project" value="TreeGrafter"/>
</dbReference>
<evidence type="ECO:0000313" key="17">
    <source>
        <dbReference type="EMBL" id="KAK7870402.1"/>
    </source>
</evidence>
<sequence>MIKNILGEENFRQALQAYLDERKFDNAKPEHLFAALQKFAPSDVTPEFLWEAIADWTQKPGFPVLTLEAWSPDTVFVSQKRFNLSDINSYPLRLRELYYVQYQIHHQSGASSARLWSTPDTSINYEVAVESTEQWLVVNSTGYFRVNYWAANWQRLGAALRAAPAVVAPAERAQLVDDALNLARAALLPYATALDFARYLARETDYVPWTAAFSGLDFLGRLLANEDEEGLFPAFLLELLDGVYAQLGFADEGSHLEKLLRAQVLARACGAAHASCLQDARDRLDAFLRRGQEIEPDLRSVVYCYGVKAEGTDVWEKLLSRLQLTENPGERSLLISALGCSNDIDILQLYLEYSLKPGVVRSQDAAAVFTAVYSNPRGVDPALDFLVNRFAEIQIAYANMRDINNIVRGIAMHLTNEIQQAKMIRFLNTQAHVLGESGKIAENTVRANVEWLSNRKEEVLAALRHTDHL</sequence>
<keyword evidence="9" id="KW-0378">Hydrolase</keyword>
<dbReference type="AlphaFoldDB" id="A0AAN9ZCI6"/>
<keyword evidence="4" id="KW-0031">Aminopeptidase</keyword>
<dbReference type="SUPFAM" id="SSF55486">
    <property type="entry name" value="Metalloproteases ('zincins'), catalytic domain"/>
    <property type="match status" value="1"/>
</dbReference>
<keyword evidence="15" id="KW-0325">Glycoprotein</keyword>
<comment type="subcellular location">
    <subcellularLocation>
        <location evidence="2">Cell membrane</location>
        <topology evidence="2">Single-pass type II membrane protein</topology>
    </subcellularLocation>
</comment>
<name>A0AAN9ZCI6_9ORTH</name>
<reference evidence="17 18" key="1">
    <citation type="submission" date="2024-03" db="EMBL/GenBank/DDBJ databases">
        <title>The genome assembly and annotation of the cricket Gryllus longicercus Weissman &amp; Gray.</title>
        <authorList>
            <person name="Szrajer S."/>
            <person name="Gray D."/>
            <person name="Ylla G."/>
        </authorList>
    </citation>
    <scope>NUCLEOTIDE SEQUENCE [LARGE SCALE GENOMIC DNA]</scope>
    <source>
        <strain evidence="17">DAG 2021-001</strain>
        <tissue evidence="17">Whole body minus gut</tissue>
    </source>
</reference>
<keyword evidence="14" id="KW-1015">Disulfide bond</keyword>
<keyword evidence="11" id="KW-1133">Transmembrane helix</keyword>
<dbReference type="Gene3D" id="2.60.40.1910">
    <property type="match status" value="1"/>
</dbReference>
<organism evidence="17 18">
    <name type="scientific">Gryllus longicercus</name>
    <dbReference type="NCBI Taxonomy" id="2509291"/>
    <lineage>
        <taxon>Eukaryota</taxon>
        <taxon>Metazoa</taxon>
        <taxon>Ecdysozoa</taxon>
        <taxon>Arthropoda</taxon>
        <taxon>Hexapoda</taxon>
        <taxon>Insecta</taxon>
        <taxon>Pterygota</taxon>
        <taxon>Neoptera</taxon>
        <taxon>Polyneoptera</taxon>
        <taxon>Orthoptera</taxon>
        <taxon>Ensifera</taxon>
        <taxon>Gryllidea</taxon>
        <taxon>Grylloidea</taxon>
        <taxon>Gryllidae</taxon>
        <taxon>Gryllinae</taxon>
        <taxon>Gryllus</taxon>
    </lineage>
</organism>
<dbReference type="GO" id="GO:0043171">
    <property type="term" value="P:peptide catabolic process"/>
    <property type="evidence" value="ECO:0007669"/>
    <property type="project" value="TreeGrafter"/>
</dbReference>
<evidence type="ECO:0000256" key="6">
    <source>
        <dbReference type="ARBA" id="ARBA00022670"/>
    </source>
</evidence>
<dbReference type="GO" id="GO:0070006">
    <property type="term" value="F:metalloaminopeptidase activity"/>
    <property type="evidence" value="ECO:0007669"/>
    <property type="project" value="TreeGrafter"/>
</dbReference>
<evidence type="ECO:0000256" key="4">
    <source>
        <dbReference type="ARBA" id="ARBA00022438"/>
    </source>
</evidence>
<keyword evidence="6" id="KW-0645">Protease</keyword>
<evidence type="ECO:0000313" key="18">
    <source>
        <dbReference type="Proteomes" id="UP001378592"/>
    </source>
</evidence>
<evidence type="ECO:0000259" key="16">
    <source>
        <dbReference type="Pfam" id="PF11838"/>
    </source>
</evidence>
<dbReference type="GO" id="GO:0006508">
    <property type="term" value="P:proteolysis"/>
    <property type="evidence" value="ECO:0007669"/>
    <property type="project" value="UniProtKB-KW"/>
</dbReference>
<dbReference type="Proteomes" id="UP001378592">
    <property type="component" value="Unassembled WGS sequence"/>
</dbReference>
<dbReference type="GO" id="GO:0005737">
    <property type="term" value="C:cytoplasm"/>
    <property type="evidence" value="ECO:0007669"/>
    <property type="project" value="TreeGrafter"/>
</dbReference>
<gene>
    <name evidence="17" type="ORF">R5R35_000563</name>
</gene>
<evidence type="ECO:0000256" key="9">
    <source>
        <dbReference type="ARBA" id="ARBA00022801"/>
    </source>
</evidence>
<keyword evidence="5" id="KW-1003">Cell membrane</keyword>
<keyword evidence="13" id="KW-0472">Membrane</keyword>
<keyword evidence="12" id="KW-0482">Metalloprotease</keyword>
<evidence type="ECO:0000256" key="15">
    <source>
        <dbReference type="ARBA" id="ARBA00023180"/>
    </source>
</evidence>
<dbReference type="FunFam" id="1.25.50.20:FF:000001">
    <property type="entry name" value="Aminopeptidase"/>
    <property type="match status" value="1"/>
</dbReference>
<dbReference type="PANTHER" id="PTHR11533">
    <property type="entry name" value="PROTEASE M1 ZINC METALLOPROTEASE"/>
    <property type="match status" value="1"/>
</dbReference>
<accession>A0AAN9ZCI6</accession>
<evidence type="ECO:0000256" key="8">
    <source>
        <dbReference type="ARBA" id="ARBA00022723"/>
    </source>
</evidence>
<keyword evidence="8" id="KW-0479">Metal-binding</keyword>
<dbReference type="InterPro" id="IPR050344">
    <property type="entry name" value="Peptidase_M1_aminopeptidases"/>
</dbReference>
<evidence type="ECO:0000256" key="13">
    <source>
        <dbReference type="ARBA" id="ARBA00023136"/>
    </source>
</evidence>
<dbReference type="InterPro" id="IPR024571">
    <property type="entry name" value="ERAP1-like_C_dom"/>
</dbReference>
<evidence type="ECO:0000256" key="10">
    <source>
        <dbReference type="ARBA" id="ARBA00022833"/>
    </source>
</evidence>
<keyword evidence="7" id="KW-0812">Transmembrane</keyword>